<organism evidence="2 3">
    <name type="scientific">Aegilops tauschii subsp. strangulata</name>
    <name type="common">Goatgrass</name>
    <dbReference type="NCBI Taxonomy" id="200361"/>
    <lineage>
        <taxon>Eukaryota</taxon>
        <taxon>Viridiplantae</taxon>
        <taxon>Streptophyta</taxon>
        <taxon>Embryophyta</taxon>
        <taxon>Tracheophyta</taxon>
        <taxon>Spermatophyta</taxon>
        <taxon>Magnoliopsida</taxon>
        <taxon>Liliopsida</taxon>
        <taxon>Poales</taxon>
        <taxon>Poaceae</taxon>
        <taxon>BOP clade</taxon>
        <taxon>Pooideae</taxon>
        <taxon>Triticodae</taxon>
        <taxon>Triticeae</taxon>
        <taxon>Triticinae</taxon>
        <taxon>Aegilops</taxon>
    </lineage>
</organism>
<protein>
    <submittedName>
        <fullName evidence="2">Uncharacterized protein</fullName>
    </submittedName>
</protein>
<reference evidence="3" key="2">
    <citation type="journal article" date="2017" name="Nat. Plants">
        <title>The Aegilops tauschii genome reveals multiple impacts of transposons.</title>
        <authorList>
            <person name="Zhao G."/>
            <person name="Zou C."/>
            <person name="Li K."/>
            <person name="Wang K."/>
            <person name="Li T."/>
            <person name="Gao L."/>
            <person name="Zhang X."/>
            <person name="Wang H."/>
            <person name="Yang Z."/>
            <person name="Liu X."/>
            <person name="Jiang W."/>
            <person name="Mao L."/>
            <person name="Kong X."/>
            <person name="Jiao Y."/>
            <person name="Jia J."/>
        </authorList>
    </citation>
    <scope>NUCLEOTIDE SEQUENCE [LARGE SCALE GENOMIC DNA]</scope>
    <source>
        <strain evidence="3">cv. AL8/78</strain>
    </source>
</reference>
<keyword evidence="1" id="KW-1133">Transmembrane helix</keyword>
<reference evidence="2" key="3">
    <citation type="journal article" date="2017" name="Nature">
        <title>Genome sequence of the progenitor of the wheat D genome Aegilops tauschii.</title>
        <authorList>
            <person name="Luo M.C."/>
            <person name="Gu Y.Q."/>
            <person name="Puiu D."/>
            <person name="Wang H."/>
            <person name="Twardziok S.O."/>
            <person name="Deal K.R."/>
            <person name="Huo N."/>
            <person name="Zhu T."/>
            <person name="Wang L."/>
            <person name="Wang Y."/>
            <person name="McGuire P.E."/>
            <person name="Liu S."/>
            <person name="Long H."/>
            <person name="Ramasamy R.K."/>
            <person name="Rodriguez J.C."/>
            <person name="Van S.L."/>
            <person name="Yuan L."/>
            <person name="Wang Z."/>
            <person name="Xia Z."/>
            <person name="Xiao L."/>
            <person name="Anderson O.D."/>
            <person name="Ouyang S."/>
            <person name="Liang Y."/>
            <person name="Zimin A.V."/>
            <person name="Pertea G."/>
            <person name="Qi P."/>
            <person name="Bennetzen J.L."/>
            <person name="Dai X."/>
            <person name="Dawson M.W."/>
            <person name="Muller H.G."/>
            <person name="Kugler K."/>
            <person name="Rivarola-Duarte L."/>
            <person name="Spannagl M."/>
            <person name="Mayer K.F.X."/>
            <person name="Lu F.H."/>
            <person name="Bevan M.W."/>
            <person name="Leroy P."/>
            <person name="Li P."/>
            <person name="You F.M."/>
            <person name="Sun Q."/>
            <person name="Liu Z."/>
            <person name="Lyons E."/>
            <person name="Wicker T."/>
            <person name="Salzberg S.L."/>
            <person name="Devos K.M."/>
            <person name="Dvorak J."/>
        </authorList>
    </citation>
    <scope>NUCLEOTIDE SEQUENCE [LARGE SCALE GENOMIC DNA]</scope>
    <source>
        <strain evidence="2">cv. AL8/78</strain>
    </source>
</reference>
<sequence length="74" mass="8667">SIVRIRFAFLLLRPDLSGDPSSVRDASPYLFWCCSVYLMFLPYYPLYSYMPVFLLTNSCMFLHPAFIRLLEDSS</sequence>
<reference evidence="2" key="4">
    <citation type="submission" date="2019-03" db="UniProtKB">
        <authorList>
            <consortium name="EnsemblPlants"/>
        </authorList>
    </citation>
    <scope>IDENTIFICATION</scope>
</reference>
<name>A0A453S6Z8_AEGTS</name>
<dbReference type="AlphaFoldDB" id="A0A453S6Z8"/>
<reference evidence="2" key="5">
    <citation type="journal article" date="2021" name="G3 (Bethesda)">
        <title>Aegilops tauschii genome assembly Aet v5.0 features greater sequence contiguity and improved annotation.</title>
        <authorList>
            <person name="Wang L."/>
            <person name="Zhu T."/>
            <person name="Rodriguez J.C."/>
            <person name="Deal K.R."/>
            <person name="Dubcovsky J."/>
            <person name="McGuire P.E."/>
            <person name="Lux T."/>
            <person name="Spannagl M."/>
            <person name="Mayer K.F.X."/>
            <person name="Baldrich P."/>
            <person name="Meyers B.C."/>
            <person name="Huo N."/>
            <person name="Gu Y.Q."/>
            <person name="Zhou H."/>
            <person name="Devos K.M."/>
            <person name="Bennetzen J.L."/>
            <person name="Unver T."/>
            <person name="Budak H."/>
            <person name="Gulick P.J."/>
            <person name="Galiba G."/>
            <person name="Kalapos B."/>
            <person name="Nelson D.R."/>
            <person name="Li P."/>
            <person name="You F.M."/>
            <person name="Luo M.C."/>
            <person name="Dvorak J."/>
        </authorList>
    </citation>
    <scope>NUCLEOTIDE SEQUENCE [LARGE SCALE GENOMIC DNA]</scope>
    <source>
        <strain evidence="2">cv. AL8/78</strain>
    </source>
</reference>
<keyword evidence="3" id="KW-1185">Reference proteome</keyword>
<accession>A0A453S6Z8</accession>
<evidence type="ECO:0000313" key="3">
    <source>
        <dbReference type="Proteomes" id="UP000015105"/>
    </source>
</evidence>
<dbReference type="Gramene" id="AET7Gv20845800.3">
    <property type="protein sequence ID" value="AET7Gv20845800.3"/>
    <property type="gene ID" value="AET7Gv20845800"/>
</dbReference>
<keyword evidence="1" id="KW-0472">Membrane</keyword>
<feature type="transmembrane region" description="Helical" evidence="1">
    <location>
        <begin position="29"/>
        <end position="46"/>
    </location>
</feature>
<keyword evidence="1" id="KW-0812">Transmembrane</keyword>
<dbReference type="EnsemblPlants" id="AET7Gv20845800.3">
    <property type="protein sequence ID" value="AET7Gv20845800.3"/>
    <property type="gene ID" value="AET7Gv20845800"/>
</dbReference>
<dbReference type="Proteomes" id="UP000015105">
    <property type="component" value="Chromosome 7D"/>
</dbReference>
<proteinExistence type="predicted"/>
<evidence type="ECO:0000313" key="2">
    <source>
        <dbReference type="EnsemblPlants" id="AET7Gv20845800.3"/>
    </source>
</evidence>
<reference evidence="3" key="1">
    <citation type="journal article" date="2014" name="Science">
        <title>Ancient hybridizations among the ancestral genomes of bread wheat.</title>
        <authorList>
            <consortium name="International Wheat Genome Sequencing Consortium,"/>
            <person name="Marcussen T."/>
            <person name="Sandve S.R."/>
            <person name="Heier L."/>
            <person name="Spannagl M."/>
            <person name="Pfeifer M."/>
            <person name="Jakobsen K.S."/>
            <person name="Wulff B.B."/>
            <person name="Steuernagel B."/>
            <person name="Mayer K.F."/>
            <person name="Olsen O.A."/>
        </authorList>
    </citation>
    <scope>NUCLEOTIDE SEQUENCE [LARGE SCALE GENOMIC DNA]</scope>
    <source>
        <strain evidence="3">cv. AL8/78</strain>
    </source>
</reference>
<evidence type="ECO:0000256" key="1">
    <source>
        <dbReference type="SAM" id="Phobius"/>
    </source>
</evidence>